<proteinExistence type="predicted"/>
<dbReference type="Pfam" id="PF05176">
    <property type="entry name" value="ATP-synt_10"/>
    <property type="match status" value="1"/>
</dbReference>
<protein>
    <recommendedName>
        <fullName evidence="3">Mitochondrial ATPase complex subunit ATP10</fullName>
    </recommendedName>
</protein>
<evidence type="ECO:0000313" key="1">
    <source>
        <dbReference type="EMBL" id="KAL0960067.1"/>
    </source>
</evidence>
<reference evidence="2" key="1">
    <citation type="submission" date="2024-06" db="EMBL/GenBank/DDBJ databases">
        <title>Multi-omics analyses provide insights into the biosynthesis of the anticancer antibiotic pleurotin in Hohenbuehelia grisea.</title>
        <authorList>
            <person name="Weaver J.A."/>
            <person name="Alberti F."/>
        </authorList>
    </citation>
    <scope>NUCLEOTIDE SEQUENCE [LARGE SCALE GENOMIC DNA]</scope>
    <source>
        <strain evidence="2">T-177</strain>
    </source>
</reference>
<evidence type="ECO:0008006" key="3">
    <source>
        <dbReference type="Google" id="ProtNLM"/>
    </source>
</evidence>
<dbReference type="PANTHER" id="PTHR28106">
    <property type="entry name" value="MITOCHONDRIAL ATPASE COMPLEX SUBUNIT ATP10"/>
    <property type="match status" value="1"/>
</dbReference>
<dbReference type="EMBL" id="JASNQZ010000002">
    <property type="protein sequence ID" value="KAL0960067.1"/>
    <property type="molecule type" value="Genomic_DNA"/>
</dbReference>
<dbReference type="InterPro" id="IPR007849">
    <property type="entry name" value="ATP10"/>
</dbReference>
<evidence type="ECO:0000313" key="2">
    <source>
        <dbReference type="Proteomes" id="UP001556367"/>
    </source>
</evidence>
<dbReference type="PANTHER" id="PTHR28106:SF1">
    <property type="entry name" value="MITOCHONDRIAL ATPASE COMPLEX SUBUNIT ATP10"/>
    <property type="match status" value="1"/>
</dbReference>
<sequence length="295" mass="33505">MFFGSVQPLQSFIRAPTSCSRRFLGSSSRRLQENAKVASSSREAATREDPLPLLNRPLGVVEYPTVVAKSRAERLQDMLDHDKVIAERRHIIKEATKGYFDDLNDTRRHGGKTWIAPKSLIREDKSLYLPNITGRTLDSSKKQHTTSMCQGRITILAMLGTKISEIHTKGFIDPAYERYKSNPFFQFIQINLQENLLKSMLVNLFTRSLRNSIPPELHSKYLVSNQNMEYVRDPMSMTNSKVGYVYLIDENVKIRWGGCADAMIEETRALETCTGVLLNRLEKRGAALPSPPPVE</sequence>
<organism evidence="1 2">
    <name type="scientific">Hohenbuehelia grisea</name>
    <dbReference type="NCBI Taxonomy" id="104357"/>
    <lineage>
        <taxon>Eukaryota</taxon>
        <taxon>Fungi</taxon>
        <taxon>Dikarya</taxon>
        <taxon>Basidiomycota</taxon>
        <taxon>Agaricomycotina</taxon>
        <taxon>Agaricomycetes</taxon>
        <taxon>Agaricomycetidae</taxon>
        <taxon>Agaricales</taxon>
        <taxon>Pleurotineae</taxon>
        <taxon>Pleurotaceae</taxon>
        <taxon>Hohenbuehelia</taxon>
    </lineage>
</organism>
<keyword evidence="2" id="KW-1185">Reference proteome</keyword>
<comment type="caution">
    <text evidence="1">The sequence shown here is derived from an EMBL/GenBank/DDBJ whole genome shotgun (WGS) entry which is preliminary data.</text>
</comment>
<accession>A0ABR3JWY2</accession>
<name>A0ABR3JWY2_9AGAR</name>
<gene>
    <name evidence="1" type="ORF">HGRIS_011715</name>
</gene>
<dbReference type="Proteomes" id="UP001556367">
    <property type="component" value="Unassembled WGS sequence"/>
</dbReference>